<dbReference type="PANTHER" id="PTHR36120:SF1">
    <property type="entry name" value="L-FUCOSE ISOMERASE C-TERMINAL DOMAIN-CONTAINING PROTEIN"/>
    <property type="match status" value="1"/>
</dbReference>
<feature type="domain" description="L-fucose isomerase C-terminal" evidence="3">
    <location>
        <begin position="317"/>
        <end position="439"/>
    </location>
</feature>
<evidence type="ECO:0000256" key="2">
    <source>
        <dbReference type="ARBA" id="ARBA00023277"/>
    </source>
</evidence>
<dbReference type="STRING" id="626937.HMPREF3293_02703"/>
<dbReference type="SUPFAM" id="SSF53743">
    <property type="entry name" value="FucI/AraA N-terminal and middle domains"/>
    <property type="match status" value="1"/>
</dbReference>
<evidence type="ECO:0000313" key="5">
    <source>
        <dbReference type="Proteomes" id="UP000070366"/>
    </source>
</evidence>
<keyword evidence="1 4" id="KW-0413">Isomerase</keyword>
<reference evidence="4 5" key="1">
    <citation type="submission" date="2016-02" db="EMBL/GenBank/DDBJ databases">
        <authorList>
            <person name="Wen L."/>
            <person name="He K."/>
            <person name="Yang H."/>
        </authorList>
    </citation>
    <scope>NUCLEOTIDE SEQUENCE [LARGE SCALE GENOMIC DNA]</scope>
    <source>
        <strain evidence="4 5">DSM 22607</strain>
    </source>
</reference>
<dbReference type="AlphaFoldDB" id="A0A136Q1R6"/>
<proteinExistence type="predicted"/>
<protein>
    <submittedName>
        <fullName evidence="4">L-fucose isomerase domain protein</fullName>
    </submittedName>
</protein>
<name>A0A136Q1R6_9FIRM</name>
<gene>
    <name evidence="4" type="ORF">HMPREF3293_02703</name>
</gene>
<accession>A0A136Q1R6</accession>
<keyword evidence="2" id="KW-0119">Carbohydrate metabolism</keyword>
<keyword evidence="5" id="KW-1185">Reference proteome</keyword>
<dbReference type="GO" id="GO:0005737">
    <property type="term" value="C:cytoplasm"/>
    <property type="evidence" value="ECO:0007669"/>
    <property type="project" value="InterPro"/>
</dbReference>
<evidence type="ECO:0000256" key="1">
    <source>
        <dbReference type="ARBA" id="ARBA00023235"/>
    </source>
</evidence>
<comment type="caution">
    <text evidence="4">The sequence shown here is derived from an EMBL/GenBank/DDBJ whole genome shotgun (WGS) entry which is preliminary data.</text>
</comment>
<dbReference type="OrthoDB" id="9760430at2"/>
<dbReference type="GO" id="GO:0008736">
    <property type="term" value="F:L-fucose isomerase activity"/>
    <property type="evidence" value="ECO:0007669"/>
    <property type="project" value="InterPro"/>
</dbReference>
<evidence type="ECO:0000259" key="3">
    <source>
        <dbReference type="Pfam" id="PF02952"/>
    </source>
</evidence>
<dbReference type="InterPro" id="IPR038391">
    <property type="entry name" value="Fucose_iso_dom1_sf"/>
</dbReference>
<dbReference type="Gene3D" id="3.40.50.1070">
    <property type="match status" value="1"/>
</dbReference>
<dbReference type="KEGG" id="cmiu:B1H56_07770"/>
<organism evidence="4 5">
    <name type="scientific">Christensenella minuta</name>
    <dbReference type="NCBI Taxonomy" id="626937"/>
    <lineage>
        <taxon>Bacteria</taxon>
        <taxon>Bacillati</taxon>
        <taxon>Bacillota</taxon>
        <taxon>Clostridia</taxon>
        <taxon>Christensenellales</taxon>
        <taxon>Christensenellaceae</taxon>
        <taxon>Christensenella</taxon>
    </lineage>
</organism>
<dbReference type="InterPro" id="IPR009015">
    <property type="entry name" value="Fucose_isomerase_N/cen_sf"/>
</dbReference>
<dbReference type="InterPro" id="IPR015888">
    <property type="entry name" value="Fuc_isomerase_C"/>
</dbReference>
<dbReference type="PANTHER" id="PTHR36120">
    <property type="entry name" value="FUCOSE ISOMERASE"/>
    <property type="match status" value="1"/>
</dbReference>
<dbReference type="GO" id="GO:0006004">
    <property type="term" value="P:fucose metabolic process"/>
    <property type="evidence" value="ECO:0007669"/>
    <property type="project" value="InterPro"/>
</dbReference>
<dbReference type="RefSeq" id="WP_066521841.1">
    <property type="nucleotide sequence ID" value="NZ_CABMOF010000006.1"/>
</dbReference>
<evidence type="ECO:0000313" key="4">
    <source>
        <dbReference type="EMBL" id="KXK64623.1"/>
    </source>
</evidence>
<dbReference type="EMBL" id="LSZW01000064">
    <property type="protein sequence ID" value="KXK64623.1"/>
    <property type="molecule type" value="Genomic_DNA"/>
</dbReference>
<sequence>MESPKIGLICVSLDGERTDLAKLFLRQAKDALREKGMRVAEGAENYTTSRGEVAKQAGKYREENVDCILYLIGTWILADHVVDALQASAGVPAAVWGVPEAASFSSVGANVVHGALTEMGIPHRLFYGMPADAAVMEDICAYARACRVSRVMRGARFGMIGGRTISAYPTTGDANQIKALFGIETEQIDQMVLLEKARSIRKSEAEEVCGYVRENFGMVTVPDKILLKSANVYLALRQIKEEHALDFCSVKCIGEFMDTYTSCCLAVALLNDAGFTTGCQCSVNAGISSFLFSTLSGAPAFFGDVNMIDIRNGTARLINCGVIPTKLARSYRDVSWVPQYEYMGAGRGACAMFCCREGEVTFGTLGRENGTYVMNLAQGEAFMKPKEELAEVRTWAQAFIKLRCDPESFYGNILSNHSVMAYGDWKKELVEFCKLKQIRYYDNIK</sequence>
<dbReference type="Proteomes" id="UP000070366">
    <property type="component" value="Unassembled WGS sequence"/>
</dbReference>
<dbReference type="Pfam" id="PF02952">
    <property type="entry name" value="Fucose_iso_C"/>
    <property type="match status" value="1"/>
</dbReference>